<proteinExistence type="predicted"/>
<evidence type="ECO:0000313" key="3">
    <source>
        <dbReference type="Proteomes" id="UP000225448"/>
    </source>
</evidence>
<gene>
    <name evidence="2" type="ORF">PHABIO_220</name>
</gene>
<dbReference type="EMBL" id="MF042360">
    <property type="protein sequence ID" value="ARV76851.1"/>
    <property type="molecule type" value="Genomic_DNA"/>
</dbReference>
<keyword evidence="3" id="KW-1185">Reference proteome</keyword>
<accession>A0A1Y0STN2</accession>
<keyword evidence="1" id="KW-0812">Transmembrane</keyword>
<keyword evidence="1" id="KW-1133">Transmembrane helix</keyword>
<dbReference type="Proteomes" id="UP000225448">
    <property type="component" value="Segment"/>
</dbReference>
<name>A0A1Y0STN2_9CAUD</name>
<protein>
    <submittedName>
        <fullName evidence="2">Uncharacterized protein</fullName>
    </submittedName>
</protein>
<feature type="transmembrane region" description="Helical" evidence="1">
    <location>
        <begin position="125"/>
        <end position="149"/>
    </location>
</feature>
<organism evidence="2 3">
    <name type="scientific">Pseudomonas phage Phabio</name>
    <dbReference type="NCBI Taxonomy" id="2006668"/>
    <lineage>
        <taxon>Viruses</taxon>
        <taxon>Duplodnaviria</taxon>
        <taxon>Heunggongvirae</taxon>
        <taxon>Uroviricota</taxon>
        <taxon>Caudoviricetes</taxon>
        <taxon>Chimalliviridae</taxon>
        <taxon>Phabiovirus</taxon>
        <taxon>Phabiovirus phabio</taxon>
    </lineage>
</organism>
<evidence type="ECO:0000313" key="2">
    <source>
        <dbReference type="EMBL" id="ARV76851.1"/>
    </source>
</evidence>
<keyword evidence="1" id="KW-0472">Membrane</keyword>
<reference evidence="2 3" key="1">
    <citation type="submission" date="2017-05" db="EMBL/GenBank/DDBJ databases">
        <authorList>
            <person name="Song R."/>
            <person name="Chenine A.L."/>
            <person name="Ruprecht R.M."/>
        </authorList>
    </citation>
    <scope>NUCLEOTIDE SEQUENCE [LARGE SCALE GENOMIC DNA]</scope>
</reference>
<sequence>MIETLREAMVGAVHEIAASSDTATLASFIDVVKTIREEMVLTYMTDEYVKQHVWGLVRKDTILMKSILHGVANFSMCIDDLPGAIKLFANKAVCFTKKSVIVDDDLMGKSVEQKDLEGILTNNHWLFFLLFCSTHLYLINQVGIMYIPVEPKKNA</sequence>
<evidence type="ECO:0000256" key="1">
    <source>
        <dbReference type="SAM" id="Phobius"/>
    </source>
</evidence>